<name>A0AAW1XX13_RUBAR</name>
<evidence type="ECO:0000313" key="2">
    <source>
        <dbReference type="Proteomes" id="UP001457282"/>
    </source>
</evidence>
<dbReference type="AlphaFoldDB" id="A0AAW1XX13"/>
<dbReference type="EMBL" id="JBEDUW010000003">
    <property type="protein sequence ID" value="KAK9940348.1"/>
    <property type="molecule type" value="Genomic_DNA"/>
</dbReference>
<dbReference type="Proteomes" id="UP001457282">
    <property type="component" value="Unassembled WGS sequence"/>
</dbReference>
<gene>
    <name evidence="1" type="ORF">M0R45_017014</name>
</gene>
<comment type="caution">
    <text evidence="1">The sequence shown here is derived from an EMBL/GenBank/DDBJ whole genome shotgun (WGS) entry which is preliminary data.</text>
</comment>
<accession>A0AAW1XX13</accession>
<keyword evidence="2" id="KW-1185">Reference proteome</keyword>
<sequence>MRKPDGELVIPTAVRGSRAWGSDGEGEARLEVSCHEETVLVSGVQRIDGDHGSAWLGTRRSLEEHGFDVGVGIGDWAFRI</sequence>
<evidence type="ECO:0000313" key="1">
    <source>
        <dbReference type="EMBL" id="KAK9940348.1"/>
    </source>
</evidence>
<protein>
    <submittedName>
        <fullName evidence="1">Uncharacterized protein</fullName>
    </submittedName>
</protein>
<proteinExistence type="predicted"/>
<reference evidence="1 2" key="1">
    <citation type="journal article" date="2023" name="G3 (Bethesda)">
        <title>A chromosome-length genome assembly and annotation of blackberry (Rubus argutus, cv. 'Hillquist').</title>
        <authorList>
            <person name="Bruna T."/>
            <person name="Aryal R."/>
            <person name="Dudchenko O."/>
            <person name="Sargent D.J."/>
            <person name="Mead D."/>
            <person name="Buti M."/>
            <person name="Cavallini A."/>
            <person name="Hytonen T."/>
            <person name="Andres J."/>
            <person name="Pham M."/>
            <person name="Weisz D."/>
            <person name="Mascagni F."/>
            <person name="Usai G."/>
            <person name="Natali L."/>
            <person name="Bassil N."/>
            <person name="Fernandez G.E."/>
            <person name="Lomsadze A."/>
            <person name="Armour M."/>
            <person name="Olukolu B."/>
            <person name="Poorten T."/>
            <person name="Britton C."/>
            <person name="Davik J."/>
            <person name="Ashrafi H."/>
            <person name="Aiden E.L."/>
            <person name="Borodovsky M."/>
            <person name="Worthington M."/>
        </authorList>
    </citation>
    <scope>NUCLEOTIDE SEQUENCE [LARGE SCALE GENOMIC DNA]</scope>
    <source>
        <strain evidence="1">PI 553951</strain>
    </source>
</reference>
<organism evidence="1 2">
    <name type="scientific">Rubus argutus</name>
    <name type="common">Southern blackberry</name>
    <dbReference type="NCBI Taxonomy" id="59490"/>
    <lineage>
        <taxon>Eukaryota</taxon>
        <taxon>Viridiplantae</taxon>
        <taxon>Streptophyta</taxon>
        <taxon>Embryophyta</taxon>
        <taxon>Tracheophyta</taxon>
        <taxon>Spermatophyta</taxon>
        <taxon>Magnoliopsida</taxon>
        <taxon>eudicotyledons</taxon>
        <taxon>Gunneridae</taxon>
        <taxon>Pentapetalae</taxon>
        <taxon>rosids</taxon>
        <taxon>fabids</taxon>
        <taxon>Rosales</taxon>
        <taxon>Rosaceae</taxon>
        <taxon>Rosoideae</taxon>
        <taxon>Rosoideae incertae sedis</taxon>
        <taxon>Rubus</taxon>
    </lineage>
</organism>